<name>A0A2P2NEW0_RHIMU</name>
<dbReference type="EMBL" id="GGEC01060528">
    <property type="protein sequence ID" value="MBX41012.1"/>
    <property type="molecule type" value="Transcribed_RNA"/>
</dbReference>
<protein>
    <submittedName>
        <fullName evidence="1">Uncharacterized protein</fullName>
    </submittedName>
</protein>
<sequence>MQLLAIRIPMIAYGGQG</sequence>
<organism evidence="1">
    <name type="scientific">Rhizophora mucronata</name>
    <name type="common">Asiatic mangrove</name>
    <dbReference type="NCBI Taxonomy" id="61149"/>
    <lineage>
        <taxon>Eukaryota</taxon>
        <taxon>Viridiplantae</taxon>
        <taxon>Streptophyta</taxon>
        <taxon>Embryophyta</taxon>
        <taxon>Tracheophyta</taxon>
        <taxon>Spermatophyta</taxon>
        <taxon>Magnoliopsida</taxon>
        <taxon>eudicotyledons</taxon>
        <taxon>Gunneridae</taxon>
        <taxon>Pentapetalae</taxon>
        <taxon>rosids</taxon>
        <taxon>fabids</taxon>
        <taxon>Malpighiales</taxon>
        <taxon>Rhizophoraceae</taxon>
        <taxon>Rhizophora</taxon>
    </lineage>
</organism>
<proteinExistence type="predicted"/>
<evidence type="ECO:0000313" key="1">
    <source>
        <dbReference type="EMBL" id="MBX41012.1"/>
    </source>
</evidence>
<reference evidence="1" key="1">
    <citation type="submission" date="2018-02" db="EMBL/GenBank/DDBJ databases">
        <title>Rhizophora mucronata_Transcriptome.</title>
        <authorList>
            <person name="Meera S.P."/>
            <person name="Sreeshan A."/>
            <person name="Augustine A."/>
        </authorList>
    </citation>
    <scope>NUCLEOTIDE SEQUENCE</scope>
    <source>
        <tissue evidence="1">Leaf</tissue>
    </source>
</reference>
<dbReference type="AlphaFoldDB" id="A0A2P2NEW0"/>
<accession>A0A2P2NEW0</accession>